<dbReference type="PANTHER" id="PTHR43293">
    <property type="entry name" value="ACETATE COA-TRANSFERASE YDIF"/>
    <property type="match status" value="1"/>
</dbReference>
<organism evidence="1">
    <name type="scientific">bioreactor metagenome</name>
    <dbReference type="NCBI Taxonomy" id="1076179"/>
    <lineage>
        <taxon>unclassified sequences</taxon>
        <taxon>metagenomes</taxon>
        <taxon>ecological metagenomes</taxon>
    </lineage>
</organism>
<dbReference type="SUPFAM" id="SSF100950">
    <property type="entry name" value="NagB/RpiA/CoA transferase-like"/>
    <property type="match status" value="1"/>
</dbReference>
<dbReference type="PANTHER" id="PTHR43293:SF1">
    <property type="entry name" value="ACETATE COA-TRANSFERASE YDIF"/>
    <property type="match status" value="1"/>
</dbReference>
<reference evidence="1" key="1">
    <citation type="submission" date="2019-08" db="EMBL/GenBank/DDBJ databases">
        <authorList>
            <person name="Kucharzyk K."/>
            <person name="Murdoch R.W."/>
            <person name="Higgins S."/>
            <person name="Loffler F."/>
        </authorList>
    </citation>
    <scope>NUCLEOTIDE SEQUENCE</scope>
</reference>
<comment type="caution">
    <text evidence="1">The sequence shown here is derived from an EMBL/GenBank/DDBJ whole genome shotgun (WGS) entry which is preliminary data.</text>
</comment>
<gene>
    <name evidence="1" type="primary">ydiF_4</name>
    <name evidence="1" type="ORF">SDC9_117148</name>
</gene>
<dbReference type="SMART" id="SM00882">
    <property type="entry name" value="CoA_trans"/>
    <property type="match status" value="1"/>
</dbReference>
<dbReference type="EC" id="2.8.3.8" evidence="1"/>
<evidence type="ECO:0000313" key="1">
    <source>
        <dbReference type="EMBL" id="MPM70195.1"/>
    </source>
</evidence>
<protein>
    <submittedName>
        <fullName evidence="1">Acetate CoA-transferase YdiF</fullName>
        <ecNumber evidence="1">2.8.3.8</ecNumber>
    </submittedName>
</protein>
<dbReference type="InterPro" id="IPR037171">
    <property type="entry name" value="NagB/RpiA_transferase-like"/>
</dbReference>
<dbReference type="EMBL" id="VSSQ01023335">
    <property type="protein sequence ID" value="MPM70195.1"/>
    <property type="molecule type" value="Genomic_DNA"/>
</dbReference>
<dbReference type="AlphaFoldDB" id="A0A645BY63"/>
<name>A0A645BY63_9ZZZZ</name>
<dbReference type="Gene3D" id="3.40.1080.10">
    <property type="entry name" value="Glutaconate Coenzyme A-transferase"/>
    <property type="match status" value="1"/>
</dbReference>
<proteinExistence type="predicted"/>
<keyword evidence="1" id="KW-0808">Transferase</keyword>
<dbReference type="InterPro" id="IPR004165">
    <property type="entry name" value="CoA_trans_fam_I"/>
</dbReference>
<dbReference type="GO" id="GO:0008775">
    <property type="term" value="F:acetate CoA-transferase activity"/>
    <property type="evidence" value="ECO:0007669"/>
    <property type="project" value="UniProtKB-EC"/>
</dbReference>
<accession>A0A645BY63</accession>
<sequence>MAEGAEDMQTYAEKYNENYLKQGDINTLNLPPLEDGARRYVCGRAFLEIAPGAIVNLGIGLPEGIAMIAREKGQLDRITLTVESGPIGGLPESGLSFGAAHYPQAVIDQPYMFDFYNGGGLDIAFLGMAEVDRQGNVNVSKFSGRIAGIGGFVDITQTARILVLAGTFTAGGLAVAFRDGKLQIDSEGKFDKFVDAVEHVTFSGEYAMKRGQKVFYITERAVFVLTPRGLLLTEIAPGIDLQKDILDHMAFKPEIADQLKLMPNSIFAATNGEERI</sequence>